<protein>
    <submittedName>
        <fullName evidence="2">Uncharacterized protein</fullName>
    </submittedName>
</protein>
<gene>
    <name evidence="2" type="ORF">B0T18DRAFT_231535</name>
</gene>
<name>A0AA40ELF2_9PEZI</name>
<reference evidence="2" key="1">
    <citation type="submission" date="2023-06" db="EMBL/GenBank/DDBJ databases">
        <title>Genome-scale phylogeny and comparative genomics of the fungal order Sordariales.</title>
        <authorList>
            <consortium name="Lawrence Berkeley National Laboratory"/>
            <person name="Hensen N."/>
            <person name="Bonometti L."/>
            <person name="Westerberg I."/>
            <person name="Brannstrom I.O."/>
            <person name="Guillou S."/>
            <person name="Cros-Aarteil S."/>
            <person name="Calhoun S."/>
            <person name="Haridas S."/>
            <person name="Kuo A."/>
            <person name="Mondo S."/>
            <person name="Pangilinan J."/>
            <person name="Riley R."/>
            <person name="LaButti K."/>
            <person name="Andreopoulos B."/>
            <person name="Lipzen A."/>
            <person name="Chen C."/>
            <person name="Yanf M."/>
            <person name="Daum C."/>
            <person name="Ng V."/>
            <person name="Clum A."/>
            <person name="Steindorff A."/>
            <person name="Ohm R."/>
            <person name="Martin F."/>
            <person name="Silar P."/>
            <person name="Natvig D."/>
            <person name="Lalanne C."/>
            <person name="Gautier V."/>
            <person name="Ament-velasquez S.L."/>
            <person name="Kruys A."/>
            <person name="Hutchinson M.I."/>
            <person name="Powell A.J."/>
            <person name="Barry K."/>
            <person name="Miller A.N."/>
            <person name="Grigoriev I.V."/>
            <person name="Debuchy R."/>
            <person name="Gladieux P."/>
            <person name="Thoren M.H."/>
            <person name="Johannesson H."/>
        </authorList>
    </citation>
    <scope>NUCLEOTIDE SEQUENCE</scope>
    <source>
        <strain evidence="2">SMH3187-1</strain>
    </source>
</reference>
<proteinExistence type="predicted"/>
<dbReference type="Proteomes" id="UP001172155">
    <property type="component" value="Unassembled WGS sequence"/>
</dbReference>
<comment type="caution">
    <text evidence="2">The sequence shown here is derived from an EMBL/GenBank/DDBJ whole genome shotgun (WGS) entry which is preliminary data.</text>
</comment>
<evidence type="ECO:0000313" key="2">
    <source>
        <dbReference type="EMBL" id="KAK0741488.1"/>
    </source>
</evidence>
<evidence type="ECO:0000313" key="3">
    <source>
        <dbReference type="Proteomes" id="UP001172155"/>
    </source>
</evidence>
<dbReference type="EMBL" id="JAUKUD010000006">
    <property type="protein sequence ID" value="KAK0741488.1"/>
    <property type="molecule type" value="Genomic_DNA"/>
</dbReference>
<dbReference type="AlphaFoldDB" id="A0AA40ELF2"/>
<keyword evidence="3" id="KW-1185">Reference proteome</keyword>
<feature type="region of interest" description="Disordered" evidence="1">
    <location>
        <begin position="328"/>
        <end position="347"/>
    </location>
</feature>
<accession>A0AA40ELF2</accession>
<sequence length="347" mass="36996">MVSIKSCFVNIPALPNLITVSGQQEVARFGYATTNTNYLGFTSCAMSSRNTPSTLNQEWSTANCALPASVSGKAYSVTPVVIFTKGSSFSSTRTCDPVPVASINKGNFQFACKTVTANTLEPGWHTISWQVPAAASVSIIYNLFPIVKPSSTPIYVVSPARASTTLVPTTAVGVTSTSTRTYTIPTPTSYVRIVTSTSTCFVTITVAPSAAPLLRRQNHDMVPNSSTEHALPDIDPQHDLLPPASATTDSQPENMPIDLLKGRAATPTLAKIDFTYPPYGRTTIYVKSISTSTYTWWVYPVSTATPPGIVITTSVQDYIIHTVTVTRTPTTSSSTSKSNTTGTASAR</sequence>
<organism evidence="2 3">
    <name type="scientific">Schizothecium vesticola</name>
    <dbReference type="NCBI Taxonomy" id="314040"/>
    <lineage>
        <taxon>Eukaryota</taxon>
        <taxon>Fungi</taxon>
        <taxon>Dikarya</taxon>
        <taxon>Ascomycota</taxon>
        <taxon>Pezizomycotina</taxon>
        <taxon>Sordariomycetes</taxon>
        <taxon>Sordariomycetidae</taxon>
        <taxon>Sordariales</taxon>
        <taxon>Schizotheciaceae</taxon>
        <taxon>Schizothecium</taxon>
    </lineage>
</organism>
<evidence type="ECO:0000256" key="1">
    <source>
        <dbReference type="SAM" id="MobiDB-lite"/>
    </source>
</evidence>